<dbReference type="NCBIfam" id="TIGR02677">
    <property type="entry name" value="TIGR02677 family protein"/>
    <property type="match status" value="1"/>
</dbReference>
<dbReference type="InterPro" id="IPR013493">
    <property type="entry name" value="CHP02677"/>
</dbReference>
<dbReference type="AlphaFoldDB" id="A0A229SNA4"/>
<name>A0A229SNA4_9PSEU</name>
<organism evidence="2 3">
    <name type="scientific">Amycolatopsis vastitatis</name>
    <dbReference type="NCBI Taxonomy" id="1905142"/>
    <lineage>
        <taxon>Bacteria</taxon>
        <taxon>Bacillati</taxon>
        <taxon>Actinomycetota</taxon>
        <taxon>Actinomycetes</taxon>
        <taxon>Pseudonocardiales</taxon>
        <taxon>Pseudonocardiaceae</taxon>
        <taxon>Amycolatopsis</taxon>
    </lineage>
</organism>
<dbReference type="Pfam" id="PF09660">
    <property type="entry name" value="DUF2397"/>
    <property type="match status" value="1"/>
</dbReference>
<evidence type="ECO:0000313" key="2">
    <source>
        <dbReference type="EMBL" id="OXM60505.1"/>
    </source>
</evidence>
<evidence type="ECO:0000256" key="1">
    <source>
        <dbReference type="SAM" id="MobiDB-lite"/>
    </source>
</evidence>
<proteinExistence type="predicted"/>
<feature type="region of interest" description="Disordered" evidence="1">
    <location>
        <begin position="369"/>
        <end position="395"/>
    </location>
</feature>
<dbReference type="Proteomes" id="UP000215199">
    <property type="component" value="Unassembled WGS sequence"/>
</dbReference>
<dbReference type="EMBL" id="NMUL01000060">
    <property type="protein sequence ID" value="OXM60505.1"/>
    <property type="molecule type" value="Genomic_DNA"/>
</dbReference>
<gene>
    <name evidence="2" type="ORF">CF165_42555</name>
</gene>
<protein>
    <submittedName>
        <fullName evidence="2">TIGR02677 family protein</fullName>
    </submittedName>
</protein>
<reference evidence="3" key="1">
    <citation type="submission" date="2017-07" db="EMBL/GenBank/DDBJ databases">
        <title>Comparative genome mining reveals phylogenetic distribution patterns of secondary metabolites in Amycolatopsis.</title>
        <authorList>
            <person name="Adamek M."/>
            <person name="Alanjary M."/>
            <person name="Sales-Ortells H."/>
            <person name="Goodfellow M."/>
            <person name="Bull A.T."/>
            <person name="Kalinowski J."/>
            <person name="Ziemert N."/>
        </authorList>
    </citation>
    <scope>NUCLEOTIDE SEQUENCE [LARGE SCALE GENOMIC DNA]</scope>
    <source>
        <strain evidence="3">H5</strain>
    </source>
</reference>
<sequence>MQVVSYLVCADAAYYRLVLDVLLEEEGRLGLHLPTAEIERRVTDRLASRSELDERPPVERLLASLYEWGNVDRIQNRHRKGTYQEYLKKDFLYQLTPAGAQVHRALAAIDRELGAVGALQSSMLPEVLRALAELVRLLQPREAGTSRRDVYSTVQRIFNGFTQLSENAKLFVQGLNRALEPGSDIEDEVFLAYKDVVVLYLRTFVMALLRYASPITQAIEDAEAAGVVALFPGLAAIEATPTLGMTMSEVAERDAAQLERQWRGLRGWFFGEHDRPPVAQTLQDRSAEAVNLIVATVRRRNNQRFRKVNRAADMMTLATWFAGTGDGAARAAIWRSAFGMYSARHFGSAHPPVSDLDVRSKTSWWEGPAAPVEPRLRKQGPRSATGRPNGVRDPRVAKRELARRQAEEQAVTDAAVLRLTAMSPVRVSELPVLSEVELDVFLGCLNVVLSTRPDIAGTREGRTGDGRLRVVLRPASQEAGKPRRAVVRTTHGALAMEDFELNVVDLHRGAK</sequence>
<accession>A0A229SNA4</accession>
<evidence type="ECO:0000313" key="3">
    <source>
        <dbReference type="Proteomes" id="UP000215199"/>
    </source>
</evidence>
<comment type="caution">
    <text evidence="2">The sequence shown here is derived from an EMBL/GenBank/DDBJ whole genome shotgun (WGS) entry which is preliminary data.</text>
</comment>
<keyword evidence="3" id="KW-1185">Reference proteome</keyword>